<dbReference type="OrthoDB" id="6434044at2"/>
<evidence type="ECO:0000313" key="1">
    <source>
        <dbReference type="EMBL" id="RBP39281.1"/>
    </source>
</evidence>
<accession>A0A366HAG2</accession>
<sequence>MCSAVARWSYQNTATVKPFVSLDDWTGATVYGPEYTIACTWTADSEQVRETGGQSGARGAEFVSKHIIFTEDKRPKYLDMIMFDGSDGWEEIRAVTGWDMSSLGEPDSPDFKLVT</sequence>
<dbReference type="EMBL" id="QNRQ01000005">
    <property type="protein sequence ID" value="RBP39281.1"/>
    <property type="molecule type" value="Genomic_DNA"/>
</dbReference>
<gene>
    <name evidence="1" type="ORF">DFR37_10572</name>
</gene>
<proteinExistence type="predicted"/>
<protein>
    <submittedName>
        <fullName evidence="1">Uncharacterized protein</fullName>
    </submittedName>
</protein>
<organism evidence="1 2">
    <name type="scientific">Eoetvoesiella caeni</name>
    <dbReference type="NCBI Taxonomy" id="645616"/>
    <lineage>
        <taxon>Bacteria</taxon>
        <taxon>Pseudomonadati</taxon>
        <taxon>Pseudomonadota</taxon>
        <taxon>Betaproteobacteria</taxon>
        <taxon>Burkholderiales</taxon>
        <taxon>Alcaligenaceae</taxon>
        <taxon>Eoetvoesiella</taxon>
    </lineage>
</organism>
<keyword evidence="2" id="KW-1185">Reference proteome</keyword>
<dbReference type="Proteomes" id="UP000253628">
    <property type="component" value="Unassembled WGS sequence"/>
</dbReference>
<comment type="caution">
    <text evidence="1">The sequence shown here is derived from an EMBL/GenBank/DDBJ whole genome shotgun (WGS) entry which is preliminary data.</text>
</comment>
<evidence type="ECO:0000313" key="2">
    <source>
        <dbReference type="Proteomes" id="UP000253628"/>
    </source>
</evidence>
<dbReference type="AlphaFoldDB" id="A0A366HAG2"/>
<name>A0A366HAG2_9BURK</name>
<reference evidence="1 2" key="1">
    <citation type="submission" date="2018-06" db="EMBL/GenBank/DDBJ databases">
        <title>Genomic Encyclopedia of Type Strains, Phase IV (KMG-IV): sequencing the most valuable type-strain genomes for metagenomic binning, comparative biology and taxonomic classification.</title>
        <authorList>
            <person name="Goeker M."/>
        </authorList>
    </citation>
    <scope>NUCLEOTIDE SEQUENCE [LARGE SCALE GENOMIC DNA]</scope>
    <source>
        <strain evidence="1 2">DSM 25520</strain>
    </source>
</reference>